<protein>
    <submittedName>
        <fullName evidence="2">Uncharacterized protein</fullName>
    </submittedName>
</protein>
<dbReference type="Gramene" id="TKW16110">
    <property type="protein sequence ID" value="TKW16110"/>
    <property type="gene ID" value="SEVIR_5G277900v2"/>
</dbReference>
<dbReference type="Proteomes" id="UP000298652">
    <property type="component" value="Chromosome 5"/>
</dbReference>
<accession>A0A4U6UIR7</accession>
<dbReference type="AlphaFoldDB" id="A0A4U6UIR7"/>
<gene>
    <name evidence="2" type="ORF">SEVIR_5G277900v2</name>
</gene>
<evidence type="ECO:0000256" key="1">
    <source>
        <dbReference type="SAM" id="MobiDB-lite"/>
    </source>
</evidence>
<feature type="region of interest" description="Disordered" evidence="1">
    <location>
        <begin position="1"/>
        <end position="27"/>
    </location>
</feature>
<keyword evidence="3" id="KW-1185">Reference proteome</keyword>
<name>A0A4U6UIR7_SETVI</name>
<dbReference type="EMBL" id="CM016556">
    <property type="protein sequence ID" value="TKW16110.1"/>
    <property type="molecule type" value="Genomic_DNA"/>
</dbReference>
<sequence length="103" mass="11554">MVRSASGPQNQGAAHTHGGSKEDPAVLVDGTEQRPTNCFFPPYILMYKYIVFSQLRISDFFFKLDRCSFSISILFSSSPLHHAVLAFLLARELNELTSWTELG</sequence>
<proteinExistence type="predicted"/>
<evidence type="ECO:0000313" key="2">
    <source>
        <dbReference type="EMBL" id="TKW16110.1"/>
    </source>
</evidence>
<feature type="compositionally biased region" description="Polar residues" evidence="1">
    <location>
        <begin position="1"/>
        <end position="13"/>
    </location>
</feature>
<evidence type="ECO:0000313" key="3">
    <source>
        <dbReference type="Proteomes" id="UP000298652"/>
    </source>
</evidence>
<organism evidence="2 3">
    <name type="scientific">Setaria viridis</name>
    <name type="common">Green bristlegrass</name>
    <name type="synonym">Setaria italica subsp. viridis</name>
    <dbReference type="NCBI Taxonomy" id="4556"/>
    <lineage>
        <taxon>Eukaryota</taxon>
        <taxon>Viridiplantae</taxon>
        <taxon>Streptophyta</taxon>
        <taxon>Embryophyta</taxon>
        <taxon>Tracheophyta</taxon>
        <taxon>Spermatophyta</taxon>
        <taxon>Magnoliopsida</taxon>
        <taxon>Liliopsida</taxon>
        <taxon>Poales</taxon>
        <taxon>Poaceae</taxon>
        <taxon>PACMAD clade</taxon>
        <taxon>Panicoideae</taxon>
        <taxon>Panicodae</taxon>
        <taxon>Paniceae</taxon>
        <taxon>Cenchrinae</taxon>
        <taxon>Setaria</taxon>
    </lineage>
</organism>
<reference evidence="2" key="1">
    <citation type="submission" date="2019-03" db="EMBL/GenBank/DDBJ databases">
        <title>WGS assembly of Setaria viridis.</title>
        <authorList>
            <person name="Huang P."/>
            <person name="Jenkins J."/>
            <person name="Grimwood J."/>
            <person name="Barry K."/>
            <person name="Healey A."/>
            <person name="Mamidi S."/>
            <person name="Sreedasyam A."/>
            <person name="Shu S."/>
            <person name="Feldman M."/>
            <person name="Wu J."/>
            <person name="Yu Y."/>
            <person name="Chen C."/>
            <person name="Johnson J."/>
            <person name="Rokhsar D."/>
            <person name="Baxter I."/>
            <person name="Schmutz J."/>
            <person name="Brutnell T."/>
            <person name="Kellogg E."/>
        </authorList>
    </citation>
    <scope>NUCLEOTIDE SEQUENCE [LARGE SCALE GENOMIC DNA]</scope>
</reference>